<dbReference type="InterPro" id="IPR005829">
    <property type="entry name" value="Sugar_transporter_CS"/>
</dbReference>
<dbReference type="PANTHER" id="PTHR23537">
    <property type="match status" value="1"/>
</dbReference>
<name>A0A1B2LZM9_9GAMM</name>
<evidence type="ECO:0000256" key="1">
    <source>
        <dbReference type="ARBA" id="ARBA00004141"/>
    </source>
</evidence>
<dbReference type="GO" id="GO:0022857">
    <property type="term" value="F:transmembrane transporter activity"/>
    <property type="evidence" value="ECO:0007669"/>
    <property type="project" value="InterPro"/>
</dbReference>
<dbReference type="InterPro" id="IPR010645">
    <property type="entry name" value="MFS_4"/>
</dbReference>
<feature type="transmembrane region" description="Helical" evidence="5">
    <location>
        <begin position="388"/>
        <end position="411"/>
    </location>
</feature>
<comment type="subcellular location">
    <subcellularLocation>
        <location evidence="1">Membrane</location>
        <topology evidence="1">Multi-pass membrane protein</topology>
    </subcellularLocation>
</comment>
<keyword evidence="3 5" id="KW-1133">Transmembrane helix</keyword>
<feature type="transmembrane region" description="Helical" evidence="5">
    <location>
        <begin position="75"/>
        <end position="98"/>
    </location>
</feature>
<evidence type="ECO:0000256" key="3">
    <source>
        <dbReference type="ARBA" id="ARBA00022989"/>
    </source>
</evidence>
<evidence type="ECO:0000256" key="2">
    <source>
        <dbReference type="ARBA" id="ARBA00022692"/>
    </source>
</evidence>
<dbReference type="Proteomes" id="UP000093391">
    <property type="component" value="Chromosome"/>
</dbReference>
<gene>
    <name evidence="7" type="ORF">BFG52_08565</name>
</gene>
<dbReference type="AlphaFoldDB" id="A0A1B2LZM9"/>
<dbReference type="RefSeq" id="WP_067554755.1">
    <property type="nucleotide sequence ID" value="NZ_CP016895.1"/>
</dbReference>
<evidence type="ECO:0000313" key="8">
    <source>
        <dbReference type="Proteomes" id="UP000093391"/>
    </source>
</evidence>
<evidence type="ECO:0000259" key="6">
    <source>
        <dbReference type="PROSITE" id="PS50850"/>
    </source>
</evidence>
<dbReference type="EMBL" id="CP016895">
    <property type="protein sequence ID" value="AOA58400.1"/>
    <property type="molecule type" value="Genomic_DNA"/>
</dbReference>
<dbReference type="PANTHER" id="PTHR23537:SF1">
    <property type="entry name" value="SUGAR TRANSPORTER"/>
    <property type="match status" value="1"/>
</dbReference>
<organism evidence="7 8">
    <name type="scientific">Acinetobacter larvae</name>
    <dbReference type="NCBI Taxonomy" id="1789224"/>
    <lineage>
        <taxon>Bacteria</taxon>
        <taxon>Pseudomonadati</taxon>
        <taxon>Pseudomonadota</taxon>
        <taxon>Gammaproteobacteria</taxon>
        <taxon>Moraxellales</taxon>
        <taxon>Moraxellaceae</taxon>
        <taxon>Acinetobacter</taxon>
    </lineage>
</organism>
<sequence>MKDFRYLCIIALGATCLGIGLFRFSYTALLALSVDLHWWSARFASYLASANLLGYLLGALLAFRAIPHAYIRQSVLFSALLGSLSLICCGIQAMPLYWYLCWRIISGVAGGLLMVLGPSYALQYVAQQHKNLFSFISFSGIGLGIVFSTTFLPLLAQQDLARAWFVLGILSFIISALIFWGLRQHASQLLSLKQQQPSQSQDHPLQRQPSIPQSMQQAAARTLNARHYRIAGLIIFCYALSAIAYIPHSLFWVDYLIHHLDLSVQYANRQWMFYGFGSMLGALLTYLLLRRFSLKTAMCCLYSSYGLAIALPAFCQQAWAISLSSITTGMLNPAIVSLSSSLLAAYLGITHHRSFWGMATIAFAVAQLIGGLLMSYLRDLQFDYQQLFLFAAALMVIAFLCSLSLQAMTDLSAKQQESKR</sequence>
<keyword evidence="8" id="KW-1185">Reference proteome</keyword>
<feature type="transmembrane region" description="Helical" evidence="5">
    <location>
        <begin position="331"/>
        <end position="349"/>
    </location>
</feature>
<dbReference type="KEGG" id="ala:BFG52_08565"/>
<keyword evidence="2 5" id="KW-0812">Transmembrane</keyword>
<dbReference type="PROSITE" id="PS50850">
    <property type="entry name" value="MFS"/>
    <property type="match status" value="1"/>
</dbReference>
<proteinExistence type="predicted"/>
<accession>A0A1B2LZM9</accession>
<dbReference type="Pfam" id="PF06779">
    <property type="entry name" value="MFS_4"/>
    <property type="match status" value="1"/>
</dbReference>
<feature type="transmembrane region" description="Helical" evidence="5">
    <location>
        <begin position="230"/>
        <end position="251"/>
    </location>
</feature>
<evidence type="ECO:0000313" key="7">
    <source>
        <dbReference type="EMBL" id="AOA58400.1"/>
    </source>
</evidence>
<protein>
    <recommendedName>
        <fullName evidence="6">Major facilitator superfamily (MFS) profile domain-containing protein</fullName>
    </recommendedName>
</protein>
<feature type="transmembrane region" description="Helical" evidence="5">
    <location>
        <begin position="356"/>
        <end position="376"/>
    </location>
</feature>
<dbReference type="InterPro" id="IPR020846">
    <property type="entry name" value="MFS_dom"/>
</dbReference>
<dbReference type="Gene3D" id="1.20.1250.20">
    <property type="entry name" value="MFS general substrate transporter like domains"/>
    <property type="match status" value="2"/>
</dbReference>
<reference evidence="7 8" key="1">
    <citation type="submission" date="2016-08" db="EMBL/GenBank/DDBJ databases">
        <authorList>
            <person name="Seilhamer J.J."/>
        </authorList>
    </citation>
    <scope>NUCLEOTIDE SEQUENCE [LARGE SCALE GENOMIC DNA]</scope>
    <source>
        <strain evidence="7 8">BRTC-1</strain>
    </source>
</reference>
<feature type="transmembrane region" description="Helical" evidence="5">
    <location>
        <begin position="132"/>
        <end position="155"/>
    </location>
</feature>
<dbReference type="OrthoDB" id="9797953at2"/>
<feature type="transmembrane region" description="Helical" evidence="5">
    <location>
        <begin position="301"/>
        <end position="319"/>
    </location>
</feature>
<feature type="transmembrane region" description="Helical" evidence="5">
    <location>
        <begin position="161"/>
        <end position="182"/>
    </location>
</feature>
<dbReference type="GO" id="GO:0005886">
    <property type="term" value="C:plasma membrane"/>
    <property type="evidence" value="ECO:0007669"/>
    <property type="project" value="TreeGrafter"/>
</dbReference>
<evidence type="ECO:0000256" key="4">
    <source>
        <dbReference type="ARBA" id="ARBA00023136"/>
    </source>
</evidence>
<dbReference type="STRING" id="1789224.BFG52_08565"/>
<feature type="domain" description="Major facilitator superfamily (MFS) profile" evidence="6">
    <location>
        <begin position="6"/>
        <end position="410"/>
    </location>
</feature>
<feature type="transmembrane region" description="Helical" evidence="5">
    <location>
        <begin position="104"/>
        <end position="125"/>
    </location>
</feature>
<dbReference type="SUPFAM" id="SSF103473">
    <property type="entry name" value="MFS general substrate transporter"/>
    <property type="match status" value="1"/>
</dbReference>
<feature type="transmembrane region" description="Helical" evidence="5">
    <location>
        <begin position="271"/>
        <end position="289"/>
    </location>
</feature>
<feature type="transmembrane region" description="Helical" evidence="5">
    <location>
        <begin position="43"/>
        <end position="63"/>
    </location>
</feature>
<dbReference type="InterPro" id="IPR036259">
    <property type="entry name" value="MFS_trans_sf"/>
</dbReference>
<keyword evidence="4 5" id="KW-0472">Membrane</keyword>
<dbReference type="PROSITE" id="PS00217">
    <property type="entry name" value="SUGAR_TRANSPORT_2"/>
    <property type="match status" value="1"/>
</dbReference>
<evidence type="ECO:0000256" key="5">
    <source>
        <dbReference type="SAM" id="Phobius"/>
    </source>
</evidence>